<dbReference type="GO" id="GO:0005524">
    <property type="term" value="F:ATP binding"/>
    <property type="evidence" value="ECO:0007669"/>
    <property type="project" value="InterPro"/>
</dbReference>
<dbReference type="AlphaFoldDB" id="A0A410QH65"/>
<dbReference type="OrthoDB" id="1908872at2"/>
<keyword evidence="2" id="KW-0808">Transferase</keyword>
<dbReference type="SUPFAM" id="SSF56112">
    <property type="entry name" value="Protein kinase-like (PK-like)"/>
    <property type="match status" value="1"/>
</dbReference>
<dbReference type="InterPro" id="IPR002575">
    <property type="entry name" value="Aminoglycoside_PTrfase"/>
</dbReference>
<dbReference type="Pfam" id="PF01636">
    <property type="entry name" value="APH"/>
    <property type="match status" value="1"/>
</dbReference>
<dbReference type="Proteomes" id="UP000287969">
    <property type="component" value="Chromosome"/>
</dbReference>
<dbReference type="GO" id="GO:0004672">
    <property type="term" value="F:protein kinase activity"/>
    <property type="evidence" value="ECO:0007669"/>
    <property type="project" value="InterPro"/>
</dbReference>
<feature type="domain" description="Protein kinase" evidence="1">
    <location>
        <begin position="1"/>
        <end position="308"/>
    </location>
</feature>
<evidence type="ECO:0000313" key="3">
    <source>
        <dbReference type="Proteomes" id="UP000287969"/>
    </source>
</evidence>
<organism evidence="2 3">
    <name type="scientific">Acidilutibacter cellobiosedens</name>
    <dbReference type="NCBI Taxonomy" id="2507161"/>
    <lineage>
        <taxon>Bacteria</taxon>
        <taxon>Bacillati</taxon>
        <taxon>Bacillota</taxon>
        <taxon>Tissierellia</taxon>
        <taxon>Tissierellales</taxon>
        <taxon>Acidilutibacteraceae</taxon>
        <taxon>Acidilutibacter</taxon>
    </lineage>
</organism>
<dbReference type="InterPro" id="IPR051678">
    <property type="entry name" value="AGP_Transferase"/>
</dbReference>
<reference evidence="3" key="1">
    <citation type="submission" date="2019-01" db="EMBL/GenBank/DDBJ databases">
        <title>Draft genomes of a novel of Sporanaerobacter strains.</title>
        <authorList>
            <person name="Ma S."/>
        </authorList>
    </citation>
    <scope>NUCLEOTIDE SEQUENCE [LARGE SCALE GENOMIC DNA]</scope>
    <source>
        <strain evidence="3">NJN-17</strain>
    </source>
</reference>
<dbReference type="Gene3D" id="3.30.200.150">
    <property type="match status" value="1"/>
</dbReference>
<protein>
    <submittedName>
        <fullName evidence="2">Aminoglycoside phosphotransferase family protein</fullName>
    </submittedName>
</protein>
<gene>
    <name evidence="2" type="ORF">EQM13_17775</name>
</gene>
<dbReference type="PROSITE" id="PS50011">
    <property type="entry name" value="PROTEIN_KINASE_DOM"/>
    <property type="match status" value="1"/>
</dbReference>
<dbReference type="InterPro" id="IPR000719">
    <property type="entry name" value="Prot_kinase_dom"/>
</dbReference>
<accession>A0A410QH65</accession>
<dbReference type="Gene3D" id="3.90.1200.10">
    <property type="match status" value="1"/>
</dbReference>
<keyword evidence="3" id="KW-1185">Reference proteome</keyword>
<proteinExistence type="predicted"/>
<dbReference type="KEGG" id="spoa:EQM13_17775"/>
<dbReference type="PANTHER" id="PTHR21310">
    <property type="entry name" value="AMINOGLYCOSIDE PHOSPHOTRANSFERASE-RELATED-RELATED"/>
    <property type="match status" value="1"/>
</dbReference>
<dbReference type="EMBL" id="CP035282">
    <property type="protein sequence ID" value="QAT63279.1"/>
    <property type="molecule type" value="Genomic_DNA"/>
</dbReference>
<name>A0A410QH65_9FIRM</name>
<evidence type="ECO:0000259" key="1">
    <source>
        <dbReference type="PROSITE" id="PS50011"/>
    </source>
</evidence>
<evidence type="ECO:0000313" key="2">
    <source>
        <dbReference type="EMBL" id="QAT63279.1"/>
    </source>
</evidence>
<sequence length="308" mass="36651">MKNIDELNENLIKEVLKGKKNYISLGNDELGRNKVMLLPDYNIILKLYGKKERWEREIASLKYMESKTLMTPIVKRYGISSDGKPWVMMTRLEGQTLENVLEEMNEIQNENLLYQLGEYQAYYHEMCRLSYFGDWDINQRILNRGSSYREFTIDKNRKYAERTISKNHPDTELFKESYNKLIDFERYIDEPTSFSLCHNDFSERNILVKKNSKNTWEISGIVDFEMSYPNDPESDLARMLIYNYFKSSKNSYLNGYTSHRKVTKNFYEKNIYYLLALCLEVSSWAFKSAPDYYNLAKNVLTDLINRTL</sequence>
<dbReference type="InterPro" id="IPR011009">
    <property type="entry name" value="Kinase-like_dom_sf"/>
</dbReference>
<dbReference type="RefSeq" id="WP_071141207.1">
    <property type="nucleotide sequence ID" value="NZ_CP035282.1"/>
</dbReference>